<dbReference type="Gene3D" id="3.10.530.10">
    <property type="entry name" value="CPE0013-like"/>
    <property type="match status" value="1"/>
</dbReference>
<dbReference type="Proteomes" id="UP000326961">
    <property type="component" value="Chromosome"/>
</dbReference>
<accession>A0A5P3XH49</accession>
<reference evidence="2 3" key="1">
    <citation type="submission" date="2018-09" db="EMBL/GenBank/DDBJ databases">
        <title>A clostridial neurotoxin that targets Anopheles mosquitoes.</title>
        <authorList>
            <person name="Contreras E."/>
            <person name="Masuyer G."/>
            <person name="Qureshi N."/>
            <person name="Chawla S."/>
            <person name="Lim H.L."/>
            <person name="Chen J."/>
            <person name="Stenmark P."/>
            <person name="Gill S."/>
        </authorList>
    </citation>
    <scope>NUCLEOTIDE SEQUENCE [LARGE SCALE GENOMIC DNA]</scope>
    <source>
        <strain evidence="2 3">Cbm</strain>
    </source>
</reference>
<evidence type="ECO:0000313" key="4">
    <source>
        <dbReference type="Proteomes" id="UP000573963"/>
    </source>
</evidence>
<evidence type="ECO:0000313" key="3">
    <source>
        <dbReference type="Proteomes" id="UP000326961"/>
    </source>
</evidence>
<dbReference type="PANTHER" id="PTHR39450:SF1">
    <property type="entry name" value="DUF1667 DOMAIN-CONTAINING PROTEIN"/>
    <property type="match status" value="1"/>
</dbReference>
<dbReference type="EMBL" id="JABAFD010000007">
    <property type="protein sequence ID" value="NME10189.1"/>
    <property type="molecule type" value="Genomic_DNA"/>
</dbReference>
<dbReference type="InterPro" id="IPR036593">
    <property type="entry name" value="CPE0013-like_sf"/>
</dbReference>
<dbReference type="EMBL" id="CP032452">
    <property type="protein sequence ID" value="QEZ69688.1"/>
    <property type="molecule type" value="Genomic_DNA"/>
</dbReference>
<protein>
    <submittedName>
        <fullName evidence="2">DUF1667 domain-containing protein</fullName>
    </submittedName>
</protein>
<evidence type="ECO:0000313" key="1">
    <source>
        <dbReference type="EMBL" id="NME10189.1"/>
    </source>
</evidence>
<evidence type="ECO:0000313" key="2">
    <source>
        <dbReference type="EMBL" id="QEZ69688.1"/>
    </source>
</evidence>
<dbReference type="InterPro" id="IPR012460">
    <property type="entry name" value="DUF1667"/>
</dbReference>
<proteinExistence type="predicted"/>
<organism evidence="2 3">
    <name type="scientific">Paraclostridium bifermentans</name>
    <name type="common">Clostridium bifermentans</name>
    <dbReference type="NCBI Taxonomy" id="1490"/>
    <lineage>
        <taxon>Bacteria</taxon>
        <taxon>Bacillati</taxon>
        <taxon>Bacillota</taxon>
        <taxon>Clostridia</taxon>
        <taxon>Peptostreptococcales</taxon>
        <taxon>Peptostreptococcaceae</taxon>
        <taxon>Paraclostridium</taxon>
    </lineage>
</organism>
<gene>
    <name evidence="2" type="ORF">D4A35_12670</name>
    <name evidence="1" type="ORF">HF875_11695</name>
</gene>
<dbReference type="PANTHER" id="PTHR39450">
    <property type="entry name" value="MOLYBDOPTERIN OXIDOREDUCTASE, 4FE-4S CLUSTER-BINDING SUBUNIT"/>
    <property type="match status" value="1"/>
</dbReference>
<dbReference type="Proteomes" id="UP000573963">
    <property type="component" value="Unassembled WGS sequence"/>
</dbReference>
<dbReference type="SUPFAM" id="SSF160148">
    <property type="entry name" value="CPE0013-like"/>
    <property type="match status" value="1"/>
</dbReference>
<reference evidence="1 4" key="2">
    <citation type="submission" date="2020-04" db="EMBL/GenBank/DDBJ databases">
        <authorList>
            <person name="Hitch T.C.A."/>
            <person name="Wylensek D."/>
            <person name="Clavel T."/>
        </authorList>
    </citation>
    <scope>NUCLEOTIDE SEQUENCE [LARGE SCALE GENOMIC DNA]</scope>
    <source>
        <strain evidence="1 4">Med78_4-601-WT-2</strain>
    </source>
</reference>
<sequence length="134" mass="14594">MMKNVTCTVCPMGCSLVVSKVDGEYKVEGNTCKRGAKYGVEEVTNPRRVITTTVKLSGSYLNLLPVKTNDSVPKELMFDIMKVLDKVCVCAPVNVGDIIVKDILGTGVDIVSSKSMESMNTSDKNSDHELRDCI</sequence>
<dbReference type="AlphaFoldDB" id="A0A5P3XH49"/>
<name>A0A5P3XH49_PARBF</name>
<dbReference type="Pfam" id="PF07892">
    <property type="entry name" value="DUF1667"/>
    <property type="match status" value="1"/>
</dbReference>